<evidence type="ECO:0000313" key="2">
    <source>
        <dbReference type="EMBL" id="MFC7220340.1"/>
    </source>
</evidence>
<dbReference type="Pfam" id="PF11716">
    <property type="entry name" value="MDMPI_N"/>
    <property type="match status" value="1"/>
</dbReference>
<organism evidence="2 3">
    <name type="scientific">Streptomyces polyrhachis</name>
    <dbReference type="NCBI Taxonomy" id="1282885"/>
    <lineage>
        <taxon>Bacteria</taxon>
        <taxon>Bacillati</taxon>
        <taxon>Actinomycetota</taxon>
        <taxon>Actinomycetes</taxon>
        <taxon>Kitasatosporales</taxon>
        <taxon>Streptomycetaceae</taxon>
        <taxon>Streptomyces</taxon>
    </lineage>
</organism>
<dbReference type="Gene3D" id="1.20.120.450">
    <property type="entry name" value="dinb family like domain"/>
    <property type="match status" value="1"/>
</dbReference>
<proteinExistence type="predicted"/>
<dbReference type="EMBL" id="JBHSZO010000032">
    <property type="protein sequence ID" value="MFC7220340.1"/>
    <property type="molecule type" value="Genomic_DNA"/>
</dbReference>
<accession>A0ABW2GI88</accession>
<feature type="domain" description="Mycothiol-dependent maleylpyruvate isomerase metal-binding" evidence="1">
    <location>
        <begin position="29"/>
        <end position="137"/>
    </location>
</feature>
<dbReference type="Proteomes" id="UP001596413">
    <property type="component" value="Unassembled WGS sequence"/>
</dbReference>
<gene>
    <name evidence="2" type="ORF">ACFQLX_19540</name>
</gene>
<name>A0ABW2GI88_9ACTN</name>
<protein>
    <submittedName>
        <fullName evidence="2">TIGR03086 family metal-binding protein</fullName>
    </submittedName>
</protein>
<dbReference type="SUPFAM" id="SSF109854">
    <property type="entry name" value="DinB/YfiT-like putative metalloenzymes"/>
    <property type="match status" value="1"/>
</dbReference>
<reference evidence="3" key="1">
    <citation type="journal article" date="2019" name="Int. J. Syst. Evol. Microbiol.">
        <title>The Global Catalogue of Microorganisms (GCM) 10K type strain sequencing project: providing services to taxonomists for standard genome sequencing and annotation.</title>
        <authorList>
            <consortium name="The Broad Institute Genomics Platform"/>
            <consortium name="The Broad Institute Genome Sequencing Center for Infectious Disease"/>
            <person name="Wu L."/>
            <person name="Ma J."/>
        </authorList>
    </citation>
    <scope>NUCLEOTIDE SEQUENCE [LARGE SCALE GENOMIC DNA]</scope>
    <source>
        <strain evidence="3">CGMCC 1.13681</strain>
    </source>
</reference>
<dbReference type="NCBIfam" id="TIGR03086">
    <property type="entry name" value="TIGR03086 family metal-binding protein"/>
    <property type="match status" value="1"/>
</dbReference>
<keyword evidence="3" id="KW-1185">Reference proteome</keyword>
<sequence>MDTAPTEVRAGVSLLERAVGYALGVLPLVGEDTLARPTPCADWDLRLLLVHLLDSLDALCEAVEGQVSLDLPAARLSDAGAEQLTSAVRERCRQLVGAWSGAGRGHGTVEVDGMLLSSAIVTGTGAIEIAVHGWDLARACGAARPLPAGLAEELLELAPYFVHPTDRPGRFGAALPCEADAQAGERLLRFLGRTG</sequence>
<evidence type="ECO:0000313" key="3">
    <source>
        <dbReference type="Proteomes" id="UP001596413"/>
    </source>
</evidence>
<dbReference type="InterPro" id="IPR017520">
    <property type="entry name" value="CHP03086"/>
</dbReference>
<dbReference type="RefSeq" id="WP_386416946.1">
    <property type="nucleotide sequence ID" value="NZ_JBHSZO010000032.1"/>
</dbReference>
<dbReference type="InterPro" id="IPR034660">
    <property type="entry name" value="DinB/YfiT-like"/>
</dbReference>
<dbReference type="InterPro" id="IPR017517">
    <property type="entry name" value="Maleyloyr_isom"/>
</dbReference>
<dbReference type="NCBIfam" id="TIGR03083">
    <property type="entry name" value="maleylpyruvate isomerase family mycothiol-dependent enzyme"/>
    <property type="match status" value="1"/>
</dbReference>
<comment type="caution">
    <text evidence="2">The sequence shown here is derived from an EMBL/GenBank/DDBJ whole genome shotgun (WGS) entry which is preliminary data.</text>
</comment>
<dbReference type="InterPro" id="IPR024344">
    <property type="entry name" value="MDMPI_metal-binding"/>
</dbReference>
<evidence type="ECO:0000259" key="1">
    <source>
        <dbReference type="Pfam" id="PF11716"/>
    </source>
</evidence>